<organism evidence="2">
    <name type="scientific">Culex pipiens</name>
    <name type="common">House mosquito</name>
    <dbReference type="NCBI Taxonomy" id="7175"/>
    <lineage>
        <taxon>Eukaryota</taxon>
        <taxon>Metazoa</taxon>
        <taxon>Ecdysozoa</taxon>
        <taxon>Arthropoda</taxon>
        <taxon>Hexapoda</taxon>
        <taxon>Insecta</taxon>
        <taxon>Pterygota</taxon>
        <taxon>Neoptera</taxon>
        <taxon>Endopterygota</taxon>
        <taxon>Diptera</taxon>
        <taxon>Nematocera</taxon>
        <taxon>Culicoidea</taxon>
        <taxon>Culicidae</taxon>
        <taxon>Culicinae</taxon>
        <taxon>Culicini</taxon>
        <taxon>Culex</taxon>
        <taxon>Culex</taxon>
    </lineage>
</organism>
<dbReference type="EMBL" id="HBUE01247845">
    <property type="protein sequence ID" value="CAG6552764.1"/>
    <property type="molecule type" value="Transcribed_RNA"/>
</dbReference>
<dbReference type="AlphaFoldDB" id="A0A8D8L6R9"/>
<reference evidence="2" key="1">
    <citation type="submission" date="2021-05" db="EMBL/GenBank/DDBJ databases">
        <authorList>
            <person name="Alioto T."/>
            <person name="Alioto T."/>
            <person name="Gomez Garrido J."/>
        </authorList>
    </citation>
    <scope>NUCLEOTIDE SEQUENCE</scope>
</reference>
<feature type="region of interest" description="Disordered" evidence="1">
    <location>
        <begin position="30"/>
        <end position="78"/>
    </location>
</feature>
<accession>A0A8D8L6R9</accession>
<evidence type="ECO:0000313" key="2">
    <source>
        <dbReference type="EMBL" id="CAG6605099.1"/>
    </source>
</evidence>
<evidence type="ECO:0000256" key="1">
    <source>
        <dbReference type="SAM" id="MobiDB-lite"/>
    </source>
</evidence>
<sequence>MSQFVLRPKTLATLYRGSVGPPNAHRFAALHAGHQEHHSHREAQPELPVRKRASRHSRVSAGNVLHRNRGLPHSAPAVQEAPRAVHGPLAGGFVTGCGHGDRGGID</sequence>
<dbReference type="EMBL" id="HBUE01355033">
    <property type="protein sequence ID" value="CAG6605099.1"/>
    <property type="molecule type" value="Transcribed_RNA"/>
</dbReference>
<proteinExistence type="predicted"/>
<protein>
    <submittedName>
        <fullName evidence="2">(northern house mosquito) hypothetical protein</fullName>
    </submittedName>
</protein>
<name>A0A8D8L6R9_CULPI</name>
<feature type="compositionally biased region" description="Basic and acidic residues" evidence="1">
    <location>
        <begin position="33"/>
        <end position="44"/>
    </location>
</feature>